<dbReference type="GO" id="GO:0004828">
    <property type="term" value="F:serine-tRNA ligase activity"/>
    <property type="evidence" value="ECO:0007669"/>
    <property type="project" value="UniProtKB-UniRule"/>
</dbReference>
<feature type="binding site" evidence="12 14">
    <location>
        <begin position="254"/>
        <end position="256"/>
    </location>
    <ligand>
        <name>ATP</name>
        <dbReference type="ChEBI" id="CHEBI:30616"/>
    </ligand>
</feature>
<evidence type="ECO:0000256" key="5">
    <source>
        <dbReference type="ARBA" id="ARBA00022598"/>
    </source>
</evidence>
<protein>
    <recommendedName>
        <fullName evidence="12">Serine--tRNA ligase</fullName>
        <ecNumber evidence="12">6.1.1.11</ecNumber>
    </recommendedName>
    <alternativeName>
        <fullName evidence="12">Seryl-tRNA synthetase</fullName>
        <shortName evidence="12">SerRS</shortName>
    </alternativeName>
    <alternativeName>
        <fullName evidence="12">Seryl-tRNA(Ser/Sec) synthetase</fullName>
    </alternativeName>
</protein>
<dbReference type="GO" id="GO:0006434">
    <property type="term" value="P:seryl-tRNA aminoacylation"/>
    <property type="evidence" value="ECO:0007669"/>
    <property type="project" value="UniProtKB-UniRule"/>
</dbReference>
<proteinExistence type="inferred from homology"/>
<feature type="region of interest" description="Disordered" evidence="15">
    <location>
        <begin position="50"/>
        <end position="71"/>
    </location>
</feature>
<dbReference type="Gene3D" id="3.30.930.10">
    <property type="entry name" value="Bira Bifunctional Protein, Domain 2"/>
    <property type="match status" value="1"/>
</dbReference>
<dbReference type="AlphaFoldDB" id="A0A1G2FAM8"/>
<comment type="function">
    <text evidence="12">Catalyzes the attachment of serine to tRNA(Ser). Is also able to aminoacylate tRNA(Sec) with serine, to form the misacylated tRNA L-seryl-tRNA(Sec), which will be further converted into selenocysteinyl-tRNA(Sec).</text>
</comment>
<comment type="catalytic activity">
    <reaction evidence="10 12">
        <text>tRNA(Sec) + L-serine + ATP = L-seryl-tRNA(Sec) + AMP + diphosphate + H(+)</text>
        <dbReference type="Rhea" id="RHEA:42580"/>
        <dbReference type="Rhea" id="RHEA-COMP:9742"/>
        <dbReference type="Rhea" id="RHEA-COMP:10128"/>
        <dbReference type="ChEBI" id="CHEBI:15378"/>
        <dbReference type="ChEBI" id="CHEBI:30616"/>
        <dbReference type="ChEBI" id="CHEBI:33019"/>
        <dbReference type="ChEBI" id="CHEBI:33384"/>
        <dbReference type="ChEBI" id="CHEBI:78442"/>
        <dbReference type="ChEBI" id="CHEBI:78533"/>
        <dbReference type="ChEBI" id="CHEBI:456215"/>
        <dbReference type="EC" id="6.1.1.11"/>
    </reaction>
</comment>
<comment type="subcellular location">
    <subcellularLocation>
        <location evidence="1 12">Cytoplasm</location>
    </subcellularLocation>
</comment>
<evidence type="ECO:0000256" key="8">
    <source>
        <dbReference type="ARBA" id="ARBA00022917"/>
    </source>
</evidence>
<accession>A0A1G2FAM8</accession>
<evidence type="ECO:0000256" key="9">
    <source>
        <dbReference type="ARBA" id="ARBA00023146"/>
    </source>
</evidence>
<comment type="pathway">
    <text evidence="2 12">Aminoacyl-tRNA biosynthesis; selenocysteinyl-tRNA(Sec) biosynthesis; L-seryl-tRNA(Sec) from L-serine and tRNA(Sec): step 1/1.</text>
</comment>
<feature type="binding site" evidence="14">
    <location>
        <begin position="270"/>
        <end position="273"/>
    </location>
    <ligand>
        <name>ATP</name>
        <dbReference type="ChEBI" id="CHEBI:30616"/>
    </ligand>
</feature>
<comment type="caution">
    <text evidence="12">Lacks conserved residue(s) required for the propagation of feature annotation.</text>
</comment>
<sequence>MLDIKFIRENPEKVKEGCRKKQVKVDIDWLLELDKKKREMLQEVEQLRAEQNRISEQGTANSEQHKNAKKIKEQIKSLEPELEKTEKELENLIQQAPNLPLDEVPEGKDEKDNKVLREVGKKPKFNFKPKDYLTIAEKLDLIDIERAAKVSGSRFGYLKREAVLLEFALIQLAFDVLIKEGFIPIAPPVMIKPGPYRGTGRLLAGMEEERYFIPKDELYLIGSAEHTVGPMHMNEIFKEEDLPRRYVGFSTCFRREAGSYGKDTKGILRVHQFDKVEMFVFTKPKDSLKEHDFLLAQEEMIMQLLGLSYRVVLLCAGDMDWIDVKQYDIETWLPGQNQYRETHSCSNTSDFQAQGLNIRYKDQKTNKTSFVHTLNATALAIGRTIIAILENYQQKDGSVLVPKVLRKYVGKDKIT</sequence>
<keyword evidence="7 12" id="KW-0067">ATP-binding</keyword>
<dbReference type="UniPathway" id="UPA00906">
    <property type="reaction ID" value="UER00895"/>
</dbReference>
<comment type="catalytic activity">
    <reaction evidence="11 12">
        <text>tRNA(Ser) + L-serine + ATP = L-seryl-tRNA(Ser) + AMP + diphosphate + H(+)</text>
        <dbReference type="Rhea" id="RHEA:12292"/>
        <dbReference type="Rhea" id="RHEA-COMP:9669"/>
        <dbReference type="Rhea" id="RHEA-COMP:9703"/>
        <dbReference type="ChEBI" id="CHEBI:15378"/>
        <dbReference type="ChEBI" id="CHEBI:30616"/>
        <dbReference type="ChEBI" id="CHEBI:33019"/>
        <dbReference type="ChEBI" id="CHEBI:33384"/>
        <dbReference type="ChEBI" id="CHEBI:78442"/>
        <dbReference type="ChEBI" id="CHEBI:78533"/>
        <dbReference type="ChEBI" id="CHEBI:456215"/>
        <dbReference type="EC" id="6.1.1.11"/>
    </reaction>
</comment>
<comment type="domain">
    <text evidence="12">Consists of two distinct domains, a catalytic core and a N-terminal extension that is involved in tRNA binding.</text>
</comment>
<evidence type="ECO:0000256" key="2">
    <source>
        <dbReference type="ARBA" id="ARBA00005045"/>
    </source>
</evidence>
<evidence type="ECO:0000259" key="16">
    <source>
        <dbReference type="PROSITE" id="PS50862"/>
    </source>
</evidence>
<feature type="binding site" evidence="13">
    <location>
        <position position="254"/>
    </location>
    <ligand>
        <name>L-serine</name>
        <dbReference type="ChEBI" id="CHEBI:33384"/>
    </ligand>
</feature>
<feature type="binding site" evidence="12 13">
    <location>
        <position position="277"/>
    </location>
    <ligand>
        <name>L-serine</name>
        <dbReference type="ChEBI" id="CHEBI:33384"/>
    </ligand>
</feature>
<evidence type="ECO:0000256" key="4">
    <source>
        <dbReference type="ARBA" id="ARBA00022490"/>
    </source>
</evidence>
<keyword evidence="6 12" id="KW-0547">Nucleotide-binding</keyword>
<gene>
    <name evidence="12" type="primary">serS</name>
    <name evidence="17" type="ORF">A2815_00930</name>
</gene>
<evidence type="ECO:0000256" key="12">
    <source>
        <dbReference type="HAMAP-Rule" id="MF_00176"/>
    </source>
</evidence>
<evidence type="ECO:0000256" key="15">
    <source>
        <dbReference type="SAM" id="MobiDB-lite"/>
    </source>
</evidence>
<dbReference type="PROSITE" id="PS50862">
    <property type="entry name" value="AA_TRNA_LIGASE_II"/>
    <property type="match status" value="1"/>
</dbReference>
<dbReference type="InterPro" id="IPR002317">
    <property type="entry name" value="Ser-tRNA-ligase_type_1"/>
</dbReference>
<feature type="binding site" evidence="13">
    <location>
        <position position="375"/>
    </location>
    <ligand>
        <name>L-serine</name>
        <dbReference type="ChEBI" id="CHEBI:33384"/>
    </ligand>
</feature>
<dbReference type="InterPro" id="IPR010978">
    <property type="entry name" value="tRNA-bd_arm"/>
</dbReference>
<dbReference type="Pfam" id="PF00587">
    <property type="entry name" value="tRNA-synt_2b"/>
    <property type="match status" value="1"/>
</dbReference>
<evidence type="ECO:0000256" key="13">
    <source>
        <dbReference type="PIRSR" id="PIRSR001529-1"/>
    </source>
</evidence>
<name>A0A1G2FAM8_9BACT</name>
<evidence type="ECO:0000256" key="11">
    <source>
        <dbReference type="ARBA" id="ARBA00048823"/>
    </source>
</evidence>
<comment type="similarity">
    <text evidence="3 12">Belongs to the class-II aminoacyl-tRNA synthetase family. Type-1 seryl-tRNA synthetase subfamily.</text>
</comment>
<keyword evidence="4 12" id="KW-0963">Cytoplasm</keyword>
<feature type="site" description="Important for serine binding" evidence="13">
    <location>
        <position position="377"/>
    </location>
</feature>
<dbReference type="PIRSF" id="PIRSF001529">
    <property type="entry name" value="Ser-tRNA-synth_IIa"/>
    <property type="match status" value="1"/>
</dbReference>
<comment type="subunit">
    <text evidence="12">Homodimer. The tRNA molecule binds across the dimer.</text>
</comment>
<feature type="binding site" evidence="12">
    <location>
        <position position="377"/>
    </location>
    <ligand>
        <name>L-serine</name>
        <dbReference type="ChEBI" id="CHEBI:33384"/>
    </ligand>
</feature>
<evidence type="ECO:0000256" key="6">
    <source>
        <dbReference type="ARBA" id="ARBA00022741"/>
    </source>
</evidence>
<evidence type="ECO:0000256" key="10">
    <source>
        <dbReference type="ARBA" id="ARBA00047929"/>
    </source>
</evidence>
<dbReference type="PANTHER" id="PTHR43697:SF1">
    <property type="entry name" value="SERINE--TRNA LIGASE"/>
    <property type="match status" value="1"/>
</dbReference>
<dbReference type="InterPro" id="IPR042103">
    <property type="entry name" value="SerRS_1_N_sf"/>
</dbReference>
<dbReference type="SUPFAM" id="SSF55681">
    <property type="entry name" value="Class II aaRS and biotin synthetases"/>
    <property type="match status" value="1"/>
</dbReference>
<evidence type="ECO:0000256" key="3">
    <source>
        <dbReference type="ARBA" id="ARBA00010728"/>
    </source>
</evidence>
<dbReference type="InterPro" id="IPR033729">
    <property type="entry name" value="SerRS_core"/>
</dbReference>
<evidence type="ECO:0000256" key="14">
    <source>
        <dbReference type="PIRSR" id="PIRSR001529-2"/>
    </source>
</evidence>
<keyword evidence="5 12" id="KW-0436">Ligase</keyword>
<dbReference type="InterPro" id="IPR015866">
    <property type="entry name" value="Ser-tRNA-synth_1_N"/>
</dbReference>
<evidence type="ECO:0000313" key="17">
    <source>
        <dbReference type="EMBL" id="OGZ34927.1"/>
    </source>
</evidence>
<evidence type="ECO:0000256" key="7">
    <source>
        <dbReference type="ARBA" id="ARBA00022840"/>
    </source>
</evidence>
<dbReference type="GO" id="GO:0005737">
    <property type="term" value="C:cytoplasm"/>
    <property type="evidence" value="ECO:0007669"/>
    <property type="project" value="UniProtKB-SubCell"/>
</dbReference>
<dbReference type="Proteomes" id="UP000176974">
    <property type="component" value="Unassembled WGS sequence"/>
</dbReference>
<dbReference type="HAMAP" id="MF_00176">
    <property type="entry name" value="Ser_tRNA_synth_type1"/>
    <property type="match status" value="1"/>
</dbReference>
<dbReference type="GO" id="GO:0016260">
    <property type="term" value="P:selenocysteine biosynthetic process"/>
    <property type="evidence" value="ECO:0007669"/>
    <property type="project" value="UniProtKB-UniRule"/>
</dbReference>
<evidence type="ECO:0000313" key="18">
    <source>
        <dbReference type="Proteomes" id="UP000176974"/>
    </source>
</evidence>
<dbReference type="Gene3D" id="1.10.287.40">
    <property type="entry name" value="Serine-tRNA synthetase, tRNA binding domain"/>
    <property type="match status" value="1"/>
</dbReference>
<dbReference type="InterPro" id="IPR045864">
    <property type="entry name" value="aa-tRNA-synth_II/BPL/LPL"/>
</dbReference>
<dbReference type="CDD" id="cd00770">
    <property type="entry name" value="SerRS_core"/>
    <property type="match status" value="1"/>
</dbReference>
<dbReference type="InterPro" id="IPR006195">
    <property type="entry name" value="aa-tRNA-synth_II"/>
</dbReference>
<dbReference type="EMBL" id="MHMY01000023">
    <property type="protein sequence ID" value="OGZ34927.1"/>
    <property type="molecule type" value="Genomic_DNA"/>
</dbReference>
<comment type="caution">
    <text evidence="17">The sequence shown here is derived from an EMBL/GenBank/DDBJ whole genome shotgun (WGS) entry which is preliminary data.</text>
</comment>
<reference evidence="17 18" key="1">
    <citation type="journal article" date="2016" name="Nat. Commun.">
        <title>Thousands of microbial genomes shed light on interconnected biogeochemical processes in an aquifer system.</title>
        <authorList>
            <person name="Anantharaman K."/>
            <person name="Brown C.T."/>
            <person name="Hug L.A."/>
            <person name="Sharon I."/>
            <person name="Castelle C.J."/>
            <person name="Probst A.J."/>
            <person name="Thomas B.C."/>
            <person name="Singh A."/>
            <person name="Wilkins M.J."/>
            <person name="Karaoz U."/>
            <person name="Brodie E.L."/>
            <person name="Williams K.H."/>
            <person name="Hubbard S.S."/>
            <person name="Banfield J.F."/>
        </authorList>
    </citation>
    <scope>NUCLEOTIDE SEQUENCE [LARGE SCALE GENOMIC DNA]</scope>
</reference>
<keyword evidence="8 12" id="KW-0648">Protein biosynthesis</keyword>
<feature type="binding site" evidence="12">
    <location>
        <position position="270"/>
    </location>
    <ligand>
        <name>ATP</name>
        <dbReference type="ChEBI" id="CHEBI:30616"/>
    </ligand>
</feature>
<evidence type="ECO:0000256" key="1">
    <source>
        <dbReference type="ARBA" id="ARBA00004496"/>
    </source>
</evidence>
<feature type="binding site" evidence="12 14">
    <location>
        <begin position="341"/>
        <end position="344"/>
    </location>
    <ligand>
        <name>ATP</name>
        <dbReference type="ChEBI" id="CHEBI:30616"/>
    </ligand>
</feature>
<dbReference type="Pfam" id="PF02403">
    <property type="entry name" value="Seryl_tRNA_N"/>
    <property type="match status" value="1"/>
</dbReference>
<dbReference type="GO" id="GO:0005524">
    <property type="term" value="F:ATP binding"/>
    <property type="evidence" value="ECO:0007669"/>
    <property type="project" value="UniProtKB-UniRule"/>
</dbReference>
<keyword evidence="9 12" id="KW-0030">Aminoacyl-tRNA synthetase</keyword>
<feature type="domain" description="Aminoacyl-transfer RNA synthetases class-II family profile" evidence="16">
    <location>
        <begin position="131"/>
        <end position="402"/>
    </location>
</feature>
<dbReference type="NCBIfam" id="TIGR00414">
    <property type="entry name" value="serS"/>
    <property type="match status" value="1"/>
</dbReference>
<dbReference type="PANTHER" id="PTHR43697">
    <property type="entry name" value="SERYL-TRNA SYNTHETASE"/>
    <property type="match status" value="1"/>
</dbReference>
<dbReference type="SUPFAM" id="SSF46589">
    <property type="entry name" value="tRNA-binding arm"/>
    <property type="match status" value="1"/>
</dbReference>
<dbReference type="EC" id="6.1.1.11" evidence="12"/>
<dbReference type="PRINTS" id="PR00981">
    <property type="entry name" value="TRNASYNTHSER"/>
</dbReference>
<dbReference type="InterPro" id="IPR002314">
    <property type="entry name" value="aa-tRNA-synt_IIb"/>
</dbReference>
<organism evidence="17 18">
    <name type="scientific">Candidatus Portnoybacteria bacterium RIFCSPHIGHO2_01_FULL_40_12b</name>
    <dbReference type="NCBI Taxonomy" id="1801994"/>
    <lineage>
        <taxon>Bacteria</taxon>
        <taxon>Candidatus Portnoyibacteriota</taxon>
    </lineage>
</organism>